<dbReference type="InParanoid" id="K0KHB3"/>
<accession>K0KHB3</accession>
<proteinExistence type="predicted"/>
<reference evidence="1 2" key="1">
    <citation type="journal article" date="2012" name="Eukaryot. Cell">
        <title>Draft genome sequence of Wickerhamomyces ciferrii NRRL Y-1031 F-60-10.</title>
        <authorList>
            <person name="Schneider J."/>
            <person name="Andrea H."/>
            <person name="Blom J."/>
            <person name="Jaenicke S."/>
            <person name="Ruckert C."/>
            <person name="Schorsch C."/>
            <person name="Szczepanowski R."/>
            <person name="Farwick M."/>
            <person name="Goesmann A."/>
            <person name="Puhler A."/>
            <person name="Schaffer S."/>
            <person name="Tauch A."/>
            <person name="Kohler T."/>
            <person name="Brinkrolf K."/>
        </authorList>
    </citation>
    <scope>NUCLEOTIDE SEQUENCE [LARGE SCALE GENOMIC DNA]</scope>
    <source>
        <strain evidence="2">ATCC 14091 / BCRC 22168 / CBS 111 / JCM 3599 / NBRC 0793 / NRRL Y-1031 F-60-10</strain>
    </source>
</reference>
<dbReference type="Proteomes" id="UP000009328">
    <property type="component" value="Unassembled WGS sequence"/>
</dbReference>
<dbReference type="STRING" id="1206466.K0KHB3"/>
<dbReference type="GO" id="GO:0004061">
    <property type="term" value="F:arylformamidase activity"/>
    <property type="evidence" value="ECO:0007669"/>
    <property type="project" value="UniProtKB-EC"/>
</dbReference>
<dbReference type="EMBL" id="CAIF01000148">
    <property type="protein sequence ID" value="CCH44605.1"/>
    <property type="molecule type" value="Genomic_DNA"/>
</dbReference>
<gene>
    <name evidence="1" type="ORF">BN7_4174</name>
</gene>
<comment type="caution">
    <text evidence="1">The sequence shown here is derived from an EMBL/GenBank/DDBJ whole genome shotgun (WGS) entry which is preliminary data.</text>
</comment>
<keyword evidence="2" id="KW-1185">Reference proteome</keyword>
<evidence type="ECO:0000313" key="1">
    <source>
        <dbReference type="EMBL" id="CCH44605.1"/>
    </source>
</evidence>
<dbReference type="HOGENOM" id="CLU_016852_1_0_1"/>
<sequence length="325" mass="37589">MKIDLDQQCYNSFDIMTLTASTKHPIKHIWGPHYKQFVECYKYDPEVKETVITIHGGGWVNHRRHPNDFVPLVEKVDFKANYFSVDYRTSASILSDYGRPDSLETYIKAPFHLIDVLKGIQFIFNNYKVSKLHLAGHSVGAALVFQILDFIPIVTHGLSELVKHKIITKSIEQENLDFIHDFSKEWYSIKLCNTFHLAGIYDLPLALKEHEELEKNGDLEWTEGFIYILDSHVSKEHYSETLQTTSSIIKEPFQTVKPKGLHVVLHPINDEHIFISQPSSLINWFYKSKLPVDFHLNDYGLHGGPLNNEKAFEHITKVLKDTENV</sequence>
<organism evidence="1 2">
    <name type="scientific">Wickerhamomyces ciferrii (strain ATCC 14091 / BCRC 22168 / CBS 111 / JCM 3599 / NBRC 0793 / NRRL Y-1031 F-60-10)</name>
    <name type="common">Yeast</name>
    <name type="synonym">Pichia ciferrii</name>
    <dbReference type="NCBI Taxonomy" id="1206466"/>
    <lineage>
        <taxon>Eukaryota</taxon>
        <taxon>Fungi</taxon>
        <taxon>Dikarya</taxon>
        <taxon>Ascomycota</taxon>
        <taxon>Saccharomycotina</taxon>
        <taxon>Saccharomycetes</taxon>
        <taxon>Phaffomycetales</taxon>
        <taxon>Wickerhamomycetaceae</taxon>
        <taxon>Wickerhamomyces</taxon>
    </lineage>
</organism>
<protein>
    <submittedName>
        <fullName evidence="1">Kynurenine formamidase</fullName>
        <ecNumber evidence="1">3.5.1.9</ecNumber>
    </submittedName>
</protein>
<name>K0KHB3_WICCF</name>
<dbReference type="Gene3D" id="3.40.50.1820">
    <property type="entry name" value="alpha/beta hydrolase"/>
    <property type="match status" value="1"/>
</dbReference>
<dbReference type="AlphaFoldDB" id="K0KHB3"/>
<dbReference type="EC" id="3.5.1.9" evidence="1"/>
<keyword evidence="1" id="KW-0378">Hydrolase</keyword>
<evidence type="ECO:0000313" key="2">
    <source>
        <dbReference type="Proteomes" id="UP000009328"/>
    </source>
</evidence>
<dbReference type="SUPFAM" id="SSF53474">
    <property type="entry name" value="alpha/beta-Hydrolases"/>
    <property type="match status" value="1"/>
</dbReference>
<dbReference type="InterPro" id="IPR029058">
    <property type="entry name" value="AB_hydrolase_fold"/>
</dbReference>